<dbReference type="CDD" id="cd04080">
    <property type="entry name" value="CBM6_cellulase-like"/>
    <property type="match status" value="1"/>
</dbReference>
<dbReference type="CDD" id="cd12215">
    <property type="entry name" value="ChiC_BD"/>
    <property type="match status" value="1"/>
</dbReference>
<dbReference type="EC" id="3.2.1.14" evidence="3"/>
<gene>
    <name evidence="12" type="ORF">DQQ10_14850</name>
</gene>
<evidence type="ECO:0000256" key="1">
    <source>
        <dbReference type="ARBA" id="ARBA00000822"/>
    </source>
</evidence>
<dbReference type="PROSITE" id="PS51175">
    <property type="entry name" value="CBM6"/>
    <property type="match status" value="1"/>
</dbReference>
<evidence type="ECO:0000313" key="13">
    <source>
        <dbReference type="Proteomes" id="UP000251889"/>
    </source>
</evidence>
<keyword evidence="7" id="KW-0119">Carbohydrate metabolism</keyword>
<dbReference type="Gene3D" id="3.20.20.80">
    <property type="entry name" value="Glycosidases"/>
    <property type="match status" value="2"/>
</dbReference>
<dbReference type="Gene3D" id="2.10.10.20">
    <property type="entry name" value="Carbohydrate-binding module superfamily 5/12"/>
    <property type="match status" value="1"/>
</dbReference>
<dbReference type="Pfam" id="PF03422">
    <property type="entry name" value="CBM_6"/>
    <property type="match status" value="1"/>
</dbReference>
<comment type="caution">
    <text evidence="12">The sequence shown here is derived from an EMBL/GenBank/DDBJ whole genome shotgun (WGS) entry which is preliminary data.</text>
</comment>
<dbReference type="InterPro" id="IPR026444">
    <property type="entry name" value="Secre_tail"/>
</dbReference>
<dbReference type="InterPro" id="IPR003610">
    <property type="entry name" value="CBM5/12"/>
</dbReference>
<dbReference type="SMART" id="SM00636">
    <property type="entry name" value="Glyco_18"/>
    <property type="match status" value="2"/>
</dbReference>
<dbReference type="PROSITE" id="PS51910">
    <property type="entry name" value="GH18_2"/>
    <property type="match status" value="2"/>
</dbReference>
<dbReference type="SUPFAM" id="SSF49299">
    <property type="entry name" value="PKD domain"/>
    <property type="match status" value="1"/>
</dbReference>
<keyword evidence="5 9" id="KW-0378">Hydrolase</keyword>
<dbReference type="EMBL" id="QMFY01000007">
    <property type="protein sequence ID" value="RAW00329.1"/>
    <property type="molecule type" value="Genomic_DNA"/>
</dbReference>
<evidence type="ECO:0000256" key="4">
    <source>
        <dbReference type="ARBA" id="ARBA00022729"/>
    </source>
</evidence>
<dbReference type="PANTHER" id="PTHR11177">
    <property type="entry name" value="CHITINASE"/>
    <property type="match status" value="1"/>
</dbReference>
<dbReference type="Pfam" id="PF00704">
    <property type="entry name" value="Glyco_hydro_18"/>
    <property type="match status" value="2"/>
</dbReference>
<comment type="similarity">
    <text evidence="2">Belongs to the glycosyl hydrolase 18 family. Chitinase class II subfamily.</text>
</comment>
<evidence type="ECO:0000256" key="5">
    <source>
        <dbReference type="ARBA" id="ARBA00022801"/>
    </source>
</evidence>
<protein>
    <recommendedName>
        <fullName evidence="3">chitinase</fullName>
        <ecNumber evidence="3">3.2.1.14</ecNumber>
    </recommendedName>
</protein>
<dbReference type="GO" id="GO:0006032">
    <property type="term" value="P:chitin catabolic process"/>
    <property type="evidence" value="ECO:0007669"/>
    <property type="project" value="UniProtKB-KW"/>
</dbReference>
<dbReference type="OrthoDB" id="9775889at2"/>
<evidence type="ECO:0000259" key="10">
    <source>
        <dbReference type="PROSITE" id="PS51175"/>
    </source>
</evidence>
<dbReference type="PROSITE" id="PS01095">
    <property type="entry name" value="GH18_1"/>
    <property type="match status" value="2"/>
</dbReference>
<dbReference type="GO" id="GO:0005576">
    <property type="term" value="C:extracellular region"/>
    <property type="evidence" value="ECO:0007669"/>
    <property type="project" value="InterPro"/>
</dbReference>
<evidence type="ECO:0000256" key="2">
    <source>
        <dbReference type="ARBA" id="ARBA00009121"/>
    </source>
</evidence>
<feature type="domain" description="GH18" evidence="11">
    <location>
        <begin position="68"/>
        <end position="527"/>
    </location>
</feature>
<dbReference type="GO" id="GO:0005975">
    <property type="term" value="P:carbohydrate metabolic process"/>
    <property type="evidence" value="ECO:0007669"/>
    <property type="project" value="InterPro"/>
</dbReference>
<sequence>MKTLRQRLLPKPKIILAMFYSTLNLNSLMRRTRAVGMVLVLFMMLIFQASLRAQVNTGGTATTANHQKQIVGYITNWDAWKASAHGVPSAGAYTHLNIDYAKYTILNFSFFGVAKDGSLHGGDYRNKQIYQAGQVQEPAPLLHGGVFDSWDMHLILGEVEYKYDFTDPRVAAQGYVADGAGWRNTNTTLTGPMPIPLKKDGGVKGLIEMAHQYNVKVMASIGGWSMCKHFPEMAADATKRAKFIADCQRLMTLGFDGIDLDWEYPGPYEGMNFTGSQADFANFTTLVQQIRNAIGPNKLITAAFTASPAKLQGFQWSTLSNVMNYFNMMTYDFNGGWSNKAGHNSPLYDYPGAEYANFSWDACYQALVALGVPSSKINMGAPFYGRGVVTNGPASLGAPTAKSPRTVEPDGPISTAADYTNWSAHEGTPYYDYIMKNKAGWTEGWDDNAKVPYLTKGNYFLSYDNEQSIGLKAQYVVDKGLAGVIVWTVYEDLDISGTSTDFGPKLKRYSNVKSPLINKINAVFASGNVGLPTVSITSPSNGSLVPVASNVAINATAADPGGSVAKVEFFLDGSKVGEDTSSPYSFTINNIVAGSHTVQAKVTDNAGNTATASVSITAGSNSIPAGSITSPANGSTYSTGSTITITASASDSDGTITKVEFFQGTTKLGEDTSTPYSYAWANVAAGSYALTVKAVDNGGAIGTSSVVNVTVSGETCTAPAWDAAAQYNGNTQVSRGGNIYQSKWWTQGDDPLLKSGPDDVWKLIGPCGGGNTNPSASISTPTNNASFIAPASITINASASDSDGTISKVEFFQGTTKLGEDATSPYSYTWANVGAGNYALTAKAIDNAGGTGTSSVVNISVTTSGNQNPTATITSPANNASFTAGATINIAANAADANGSVTKVEFFQGTTKLGEDSSSPYTFTWANVAAGSYALTVKATDNQGATGSSSVVNINVTGGSDICASTVQYVENGGYVAGSIVKNSGGQYECKGYPYSGWCNGAAWAYAPGTGAHWADAWIFKASCTAGARIAQTSTNQDAAIQATNFKVVGYMPSWAGTAGEIQYNKLTHINYAFIRPTTTGGLTALDNPQKLRDIVSLAHANGVLVGIAVGGWSELNNTDFQTMAANAGYRSAFINNIVSFINTYALDGVDIDWEYPIDGQDPANFSTLMNELGNAMHSRGKFLTAAVSAQGYYANGVLASVFPAVDFLNLMVYDGGSGADHSPYSLAVSSLDYWVNSRGLPASKAVLGLPFYARPSWKPFRQLVAEGANPNSDIYNGDYYNGIATIKAKTNLAFDRNLGGVMMWELSQDAVGANSLISAIKQVIDERTGTPQTQSPYGGTVRSIPGTIEAEHYDIGGEGVAYHDLTTGNAGTALRSDNVDIEASTDTGAGHNVGWIQAGEWLEYTVNVTTAGTQNIQVRVASTSAGKTFHLELDGANISGTLTVPNTGGWQTWATVTATTPSLSAGQKILRIVMDAGDFNINKLIFTTTGGNPPPTVSLTAPVNGTTYTAPATVGLAANASDNGAVTKVEFFQGSTKLGEDTSSPYTFNWTNVAAGTYTLTARATDNLGAQTTSGSVSITVNPTGGGSCATTPQYVENGGYIAGSLVKNAGGQYECKGYPYTGWCNGAAWAYAPGTGLYWADAWIFKTTCTTGRASTSEIADDSGVDVYPNPGTHGVAKITITFSADPGNIKIHLQSLNGVSVYNNDYGVVRDRKAEIEIPNLAQGMYLIRISSGGKTYTKKYLIQ</sequence>
<dbReference type="InterPro" id="IPR022409">
    <property type="entry name" value="PKD/Chitinase_dom"/>
</dbReference>
<accession>A0A364Y0W0</accession>
<evidence type="ECO:0000256" key="8">
    <source>
        <dbReference type="ARBA" id="ARBA00023295"/>
    </source>
</evidence>
<evidence type="ECO:0000256" key="9">
    <source>
        <dbReference type="RuleBase" id="RU000489"/>
    </source>
</evidence>
<dbReference type="Pfam" id="PF18962">
    <property type="entry name" value="Por_Secre_tail"/>
    <property type="match status" value="1"/>
</dbReference>
<dbReference type="PANTHER" id="PTHR11177:SF317">
    <property type="entry name" value="CHITINASE 12-RELATED"/>
    <property type="match status" value="1"/>
</dbReference>
<dbReference type="GO" id="GO:0030246">
    <property type="term" value="F:carbohydrate binding"/>
    <property type="evidence" value="ECO:0007669"/>
    <property type="project" value="InterPro"/>
</dbReference>
<dbReference type="SUPFAM" id="SSF51445">
    <property type="entry name" value="(Trans)glycosidases"/>
    <property type="match status" value="2"/>
</dbReference>
<dbReference type="SUPFAM" id="SSF54556">
    <property type="entry name" value="Chitinase insertion domain"/>
    <property type="match status" value="1"/>
</dbReference>
<dbReference type="Gene3D" id="2.60.120.260">
    <property type="entry name" value="Galactose-binding domain-like"/>
    <property type="match status" value="1"/>
</dbReference>
<proteinExistence type="inferred from homology"/>
<dbReference type="InterPro" id="IPR013783">
    <property type="entry name" value="Ig-like_fold"/>
</dbReference>
<name>A0A364Y0W0_9BACT</name>
<evidence type="ECO:0000313" key="12">
    <source>
        <dbReference type="EMBL" id="RAW00329.1"/>
    </source>
</evidence>
<keyword evidence="8 9" id="KW-0326">Glycosidase</keyword>
<keyword evidence="6" id="KW-0146">Chitin degradation</keyword>
<dbReference type="GO" id="GO:0008061">
    <property type="term" value="F:chitin binding"/>
    <property type="evidence" value="ECO:0007669"/>
    <property type="project" value="InterPro"/>
</dbReference>
<organism evidence="12 13">
    <name type="scientific">Pseudochryseolinea flava</name>
    <dbReference type="NCBI Taxonomy" id="2059302"/>
    <lineage>
        <taxon>Bacteria</taxon>
        <taxon>Pseudomonadati</taxon>
        <taxon>Bacteroidota</taxon>
        <taxon>Cytophagia</taxon>
        <taxon>Cytophagales</taxon>
        <taxon>Fulvivirgaceae</taxon>
        <taxon>Pseudochryseolinea</taxon>
    </lineage>
</organism>
<evidence type="ECO:0000256" key="6">
    <source>
        <dbReference type="ARBA" id="ARBA00023024"/>
    </source>
</evidence>
<reference evidence="12 13" key="1">
    <citation type="submission" date="2018-06" db="EMBL/GenBank/DDBJ databases">
        <title>Chryseolinea flavus sp. nov., a member of the phylum Bacteroidetes isolated from soil.</title>
        <authorList>
            <person name="Li Y."/>
            <person name="Wang J."/>
        </authorList>
    </citation>
    <scope>NUCLEOTIDE SEQUENCE [LARGE SCALE GENOMIC DNA]</scope>
    <source>
        <strain evidence="12 13">SDU1-6</strain>
    </source>
</reference>
<dbReference type="InterPro" id="IPR006584">
    <property type="entry name" value="Cellulose-bd_IV"/>
</dbReference>
<dbReference type="InterPro" id="IPR001223">
    <property type="entry name" value="Glyco_hydro18_cat"/>
</dbReference>
<dbReference type="InterPro" id="IPR011583">
    <property type="entry name" value="Chitinase_II/V-like_cat"/>
</dbReference>
<keyword evidence="13" id="KW-1185">Reference proteome</keyword>
<dbReference type="InterPro" id="IPR017853">
    <property type="entry name" value="GH"/>
</dbReference>
<dbReference type="SMART" id="SM00606">
    <property type="entry name" value="CBD_IV"/>
    <property type="match status" value="1"/>
</dbReference>
<evidence type="ECO:0000259" key="11">
    <source>
        <dbReference type="PROSITE" id="PS51910"/>
    </source>
</evidence>
<dbReference type="InterPro" id="IPR029070">
    <property type="entry name" value="Chitinase_insertion_sf"/>
</dbReference>
<dbReference type="SMART" id="SM00089">
    <property type="entry name" value="PKD"/>
    <property type="match status" value="5"/>
</dbReference>
<dbReference type="Pfam" id="PF17957">
    <property type="entry name" value="Big_7"/>
    <property type="match status" value="5"/>
</dbReference>
<dbReference type="GO" id="GO:0008843">
    <property type="term" value="F:endochitinase activity"/>
    <property type="evidence" value="ECO:0007669"/>
    <property type="project" value="UniProtKB-EC"/>
</dbReference>
<dbReference type="InterPro" id="IPR001579">
    <property type="entry name" value="Glyco_hydro_18_chit_AS"/>
</dbReference>
<evidence type="ECO:0000256" key="3">
    <source>
        <dbReference type="ARBA" id="ARBA00012729"/>
    </source>
</evidence>
<dbReference type="SUPFAM" id="SSF49785">
    <property type="entry name" value="Galactose-binding domain-like"/>
    <property type="match status" value="1"/>
</dbReference>
<dbReference type="NCBIfam" id="TIGR04183">
    <property type="entry name" value="Por_Secre_tail"/>
    <property type="match status" value="1"/>
</dbReference>
<feature type="domain" description="CBM6" evidence="10">
    <location>
        <begin position="1347"/>
        <end position="1488"/>
    </location>
</feature>
<keyword evidence="6" id="KW-0624">Polysaccharide degradation</keyword>
<dbReference type="InterPro" id="IPR036573">
    <property type="entry name" value="CBM_sf_5/12"/>
</dbReference>
<dbReference type="Gene3D" id="2.60.40.10">
    <property type="entry name" value="Immunoglobulins"/>
    <property type="match status" value="5"/>
</dbReference>
<dbReference type="Gene3D" id="3.40.5.30">
    <property type="entry name" value="(Trans)glycosidases - domain 2"/>
    <property type="match status" value="1"/>
</dbReference>
<evidence type="ECO:0000256" key="7">
    <source>
        <dbReference type="ARBA" id="ARBA00023277"/>
    </source>
</evidence>
<dbReference type="InterPro" id="IPR005084">
    <property type="entry name" value="CBM6"/>
</dbReference>
<dbReference type="Gene3D" id="3.10.50.10">
    <property type="match status" value="1"/>
</dbReference>
<keyword evidence="4" id="KW-0732">Signal</keyword>
<dbReference type="InterPro" id="IPR050314">
    <property type="entry name" value="Glycosyl_Hydrlase_18"/>
</dbReference>
<dbReference type="InterPro" id="IPR035986">
    <property type="entry name" value="PKD_dom_sf"/>
</dbReference>
<comment type="catalytic activity">
    <reaction evidence="1">
        <text>Random endo-hydrolysis of N-acetyl-beta-D-glucosaminide (1-&gt;4)-beta-linkages in chitin and chitodextrins.</text>
        <dbReference type="EC" id="3.2.1.14"/>
    </reaction>
</comment>
<feature type="domain" description="GH18" evidence="11">
    <location>
        <begin position="1046"/>
        <end position="1328"/>
    </location>
</feature>
<dbReference type="SUPFAM" id="SSF51055">
    <property type="entry name" value="Carbohydrate binding domain"/>
    <property type="match status" value="1"/>
</dbReference>
<dbReference type="Pfam" id="PF02839">
    <property type="entry name" value="CBM_5_12"/>
    <property type="match status" value="1"/>
</dbReference>
<dbReference type="InterPro" id="IPR008979">
    <property type="entry name" value="Galactose-bd-like_sf"/>
</dbReference>
<dbReference type="Proteomes" id="UP000251889">
    <property type="component" value="Unassembled WGS sequence"/>
</dbReference>
<dbReference type="SMART" id="SM00495">
    <property type="entry name" value="ChtBD3"/>
    <property type="match status" value="3"/>
</dbReference>